<dbReference type="InterPro" id="IPR008914">
    <property type="entry name" value="PEBP"/>
</dbReference>
<dbReference type="AlphaFoldDB" id="L2GBM6"/>
<proteinExistence type="predicted"/>
<organism evidence="2">
    <name type="scientific">Colletotrichum fructicola (strain Nara gc5)</name>
    <name type="common">Anthracnose fungus</name>
    <name type="synonym">Colletotrichum gloeosporioides (strain Nara gc5)</name>
    <dbReference type="NCBI Taxonomy" id="1213859"/>
    <lineage>
        <taxon>Eukaryota</taxon>
        <taxon>Fungi</taxon>
        <taxon>Dikarya</taxon>
        <taxon>Ascomycota</taxon>
        <taxon>Pezizomycotina</taxon>
        <taxon>Sordariomycetes</taxon>
        <taxon>Hypocreomycetidae</taxon>
        <taxon>Glomerellales</taxon>
        <taxon>Glomerellaceae</taxon>
        <taxon>Colletotrichum</taxon>
        <taxon>Colletotrichum gloeosporioides species complex</taxon>
    </lineage>
</organism>
<sequence>MNPHVEVTLSWLLKSSRGHDAKAFYTSPAFAAHKEQNLTVTSPDCGPSPAELKPEYIVEGGGRIPALRTSRRASRSGSSSPRTRTRLCRRQSATVYGGIPSERREVTAKDFEIEDESKSLLKGGFHWGKGRREGVYVAPRPLMNHGPHRYFFEVVALSEPVDAPGPGDERAGCGSHQRQGLGLGFVDWKLREEVDLNARGSFFTQCLQITREPSLKLYIFHFIHLLKSLHLIPPSCPRTICYSVCSRQNKKG</sequence>
<dbReference type="Gene3D" id="3.90.280.10">
    <property type="entry name" value="PEBP-like"/>
    <property type="match status" value="1"/>
</dbReference>
<accession>L2GBM6</accession>
<dbReference type="HOGENOM" id="CLU_083918_1_0_1"/>
<dbReference type="EMBL" id="KB020570">
    <property type="protein sequence ID" value="ELA35413.1"/>
    <property type="molecule type" value="Genomic_DNA"/>
</dbReference>
<protein>
    <submittedName>
        <fullName evidence="2">Uncharacterized protein</fullName>
    </submittedName>
</protein>
<gene>
    <name evidence="2" type="ORF">CGGC5_546</name>
</gene>
<evidence type="ECO:0000256" key="1">
    <source>
        <dbReference type="SAM" id="MobiDB-lite"/>
    </source>
</evidence>
<dbReference type="STRING" id="1213859.L2GBM6"/>
<dbReference type="CDD" id="cd00457">
    <property type="entry name" value="PEBP"/>
    <property type="match status" value="1"/>
</dbReference>
<reference evidence="2" key="1">
    <citation type="submission" date="2012-08" db="EMBL/GenBank/DDBJ databases">
        <title>Genome analysis of Colletotrichum orbiculare and Colletotrichum fructicola.</title>
        <authorList>
            <person name="Gan P.H.P."/>
            <person name="Ikeda K."/>
            <person name="Irieda H."/>
            <person name="Narusaka M."/>
            <person name="O'Connell R.J."/>
            <person name="Narusaka Y."/>
            <person name="Takano Y."/>
            <person name="Kubo Y."/>
            <person name="Shirasu K."/>
        </authorList>
    </citation>
    <scope>NUCLEOTIDE SEQUENCE</scope>
    <source>
        <strain evidence="2">Nara gc5</strain>
    </source>
</reference>
<dbReference type="Pfam" id="PF01161">
    <property type="entry name" value="PBP"/>
    <property type="match status" value="1"/>
</dbReference>
<dbReference type="InterPro" id="IPR036610">
    <property type="entry name" value="PEBP-like_sf"/>
</dbReference>
<dbReference type="InterPro" id="IPR049556">
    <property type="entry name" value="PhiB"/>
</dbReference>
<evidence type="ECO:0000313" key="2">
    <source>
        <dbReference type="EMBL" id="ELA35413.1"/>
    </source>
</evidence>
<dbReference type="SUPFAM" id="SSF49777">
    <property type="entry name" value="PEBP-like"/>
    <property type="match status" value="1"/>
</dbReference>
<feature type="region of interest" description="Disordered" evidence="1">
    <location>
        <begin position="63"/>
        <end position="86"/>
    </location>
</feature>
<name>L2GBM6_COLFN</name>